<dbReference type="GO" id="GO:0000127">
    <property type="term" value="C:transcription factor TFIIIC complex"/>
    <property type="evidence" value="ECO:0007669"/>
    <property type="project" value="InterPro"/>
</dbReference>
<name>A0A1J4MPG0_9CRYT</name>
<evidence type="ECO:0000256" key="1">
    <source>
        <dbReference type="ARBA" id="ARBA00004123"/>
    </source>
</evidence>
<evidence type="ECO:0000256" key="2">
    <source>
        <dbReference type="ARBA" id="ARBA00023125"/>
    </source>
</evidence>
<dbReference type="GO" id="GO:0006384">
    <property type="term" value="P:transcription initiation at RNA polymerase III promoter"/>
    <property type="evidence" value="ECO:0007669"/>
    <property type="project" value="InterPro"/>
</dbReference>
<comment type="subcellular location">
    <subcellularLocation>
        <location evidence="1">Nucleus</location>
    </subcellularLocation>
</comment>
<comment type="caution">
    <text evidence="7">The sequence shown here is derived from an EMBL/GenBank/DDBJ whole genome shotgun (WGS) entry which is preliminary data.</text>
</comment>
<dbReference type="AlphaFoldDB" id="A0A1J4MPG0"/>
<keyword evidence="2" id="KW-0238">DNA-binding</keyword>
<dbReference type="VEuPathDB" id="CryptoDB:cand_008100"/>
<dbReference type="InterPro" id="IPR019136">
    <property type="entry name" value="TF_IIIC_su-5_HTH"/>
</dbReference>
<evidence type="ECO:0000259" key="5">
    <source>
        <dbReference type="Pfam" id="PF09734"/>
    </source>
</evidence>
<sequence length="401" mass="46948">MSIRTVTNTSNYFHIDIKYPQCGIVAIEIPGQINNPENAIKALGGLDDIKQSIKDKVPIKLTFCDEDPFSRAINSSIIYRTGLLYRQLRYKDGRVEIIPYGLVKVLHRYNQMADYYFIPPEGYRIKRTIQDEIDENRTDAIFIPPAIFSKVVTPVSIRWMNPNLQNEDEEIQEDYTSPQNNYEASIDIDTLKRSEGYQYWNVVSRYSDEIVPSTPLKISSSIKIDQDALKKLKCLFDKQPLWLRPVIESELPTNISAWKRKLLYTQVCYNISDGPWRACLCRLGYDPRKDNSSRMYQTVDFRDPYLRGLMKEKRVGKSMKNDEEESEETVTDWQFKIPPIRASQLYQLCNIADDHIQEMLNKAIPLKECTRESGWFQKSTIEQVRQLLSLKCKQMRQMFKE</sequence>
<dbReference type="PANTHER" id="PTHR13230:SF5">
    <property type="entry name" value="GENERAL TRANSCRIPTION FACTOR 3C POLYPEPTIDE 5"/>
    <property type="match status" value="1"/>
</dbReference>
<dbReference type="GO" id="GO:0001003">
    <property type="term" value="F:RNA polymerase III type 2 promoter sequence-specific DNA binding"/>
    <property type="evidence" value="ECO:0007669"/>
    <property type="project" value="TreeGrafter"/>
</dbReference>
<organism evidence="7 8">
    <name type="scientific">Cryptosporidium andersoni</name>
    <dbReference type="NCBI Taxonomy" id="117008"/>
    <lineage>
        <taxon>Eukaryota</taxon>
        <taxon>Sar</taxon>
        <taxon>Alveolata</taxon>
        <taxon>Apicomplexa</taxon>
        <taxon>Conoidasida</taxon>
        <taxon>Coccidia</taxon>
        <taxon>Eucoccidiorida</taxon>
        <taxon>Eimeriorina</taxon>
        <taxon>Cryptosporidiidae</taxon>
        <taxon>Cryptosporidium</taxon>
    </lineage>
</organism>
<dbReference type="InterPro" id="IPR042536">
    <property type="entry name" value="TFIIIC_tauA_Sfc1"/>
</dbReference>
<dbReference type="Pfam" id="PF17682">
    <property type="entry name" value="Tau95_N"/>
    <property type="match status" value="1"/>
</dbReference>
<dbReference type="InterPro" id="IPR040454">
    <property type="entry name" value="TF_IIIC_Tfc1/Sfc1"/>
</dbReference>
<gene>
    <name evidence="7" type="ORF">cand_008100</name>
</gene>
<evidence type="ECO:0000259" key="6">
    <source>
        <dbReference type="Pfam" id="PF17682"/>
    </source>
</evidence>
<evidence type="ECO:0000256" key="3">
    <source>
        <dbReference type="ARBA" id="ARBA00023163"/>
    </source>
</evidence>
<dbReference type="OrthoDB" id="5598268at2759"/>
<dbReference type="PANTHER" id="PTHR13230">
    <property type="entry name" value="GENERAL TRANSCRIPTION FACTOR IIIC, POLYPEPTIDE 5"/>
    <property type="match status" value="1"/>
</dbReference>
<evidence type="ECO:0008006" key="9">
    <source>
        <dbReference type="Google" id="ProtNLM"/>
    </source>
</evidence>
<evidence type="ECO:0000313" key="8">
    <source>
        <dbReference type="Proteomes" id="UP000186804"/>
    </source>
</evidence>
<dbReference type="Gene3D" id="3.30.200.160">
    <property type="entry name" value="TFIIIC, subcomplex tauA, subunit Sfc1, barrel domain"/>
    <property type="match status" value="1"/>
</dbReference>
<dbReference type="InterPro" id="IPR041499">
    <property type="entry name" value="Tfc1/Sfc1_N"/>
</dbReference>
<dbReference type="Proteomes" id="UP000186804">
    <property type="component" value="Unassembled WGS sequence"/>
</dbReference>
<dbReference type="Pfam" id="PF09734">
    <property type="entry name" value="Tau95"/>
    <property type="match status" value="1"/>
</dbReference>
<keyword evidence="3" id="KW-0804">Transcription</keyword>
<evidence type="ECO:0000256" key="4">
    <source>
        <dbReference type="ARBA" id="ARBA00023242"/>
    </source>
</evidence>
<dbReference type="RefSeq" id="XP_067067910.1">
    <property type="nucleotide sequence ID" value="XM_067211050.1"/>
</dbReference>
<proteinExistence type="predicted"/>
<dbReference type="EMBL" id="LRBS01000069">
    <property type="protein sequence ID" value="OII76064.1"/>
    <property type="molecule type" value="Genomic_DNA"/>
</dbReference>
<protein>
    <recommendedName>
        <fullName evidence="9">Transcription factor IIIC subunit 5 HTH domain-containing protein</fullName>
    </recommendedName>
</protein>
<feature type="domain" description="Transcription factor IIIC subunit Tfc1/Sfc1 triple barrel" evidence="6">
    <location>
        <begin position="25"/>
        <end position="84"/>
    </location>
</feature>
<dbReference type="GO" id="GO:0005634">
    <property type="term" value="C:nucleus"/>
    <property type="evidence" value="ECO:0007669"/>
    <property type="project" value="UniProtKB-SubCell"/>
</dbReference>
<keyword evidence="8" id="KW-1185">Reference proteome</keyword>
<evidence type="ECO:0000313" key="7">
    <source>
        <dbReference type="EMBL" id="OII76064.1"/>
    </source>
</evidence>
<reference evidence="7 8" key="1">
    <citation type="submission" date="2016-10" db="EMBL/GenBank/DDBJ databases">
        <title>Reductive evolution of mitochondrial metabolism and differential evolution of invasion-related proteins in Cryptosporidium.</title>
        <authorList>
            <person name="Liu S."/>
            <person name="Roellig D.M."/>
            <person name="Guo Y."/>
            <person name="Li N."/>
            <person name="Frace M.A."/>
            <person name="Tang K."/>
            <person name="Zhang L."/>
            <person name="Feng Y."/>
            <person name="Xiao L."/>
        </authorList>
    </citation>
    <scope>NUCLEOTIDE SEQUENCE [LARGE SCALE GENOMIC DNA]</scope>
    <source>
        <strain evidence="7">30847</strain>
    </source>
</reference>
<keyword evidence="4" id="KW-0539">Nucleus</keyword>
<dbReference type="GO" id="GO:0001002">
    <property type="term" value="F:RNA polymerase III type 1 promoter sequence-specific DNA binding"/>
    <property type="evidence" value="ECO:0007669"/>
    <property type="project" value="TreeGrafter"/>
</dbReference>
<feature type="domain" description="Transcription factor IIIC subunit 5 HTH" evidence="5">
    <location>
        <begin position="142"/>
        <end position="302"/>
    </location>
</feature>
<accession>A0A1J4MPG0</accession>
<dbReference type="GeneID" id="92364995"/>